<comment type="caution">
    <text evidence="8">The sequence shown here is derived from an EMBL/GenBank/DDBJ whole genome shotgun (WGS) entry which is preliminary data.</text>
</comment>
<gene>
    <name evidence="8" type="primary">sodA</name>
    <name evidence="8" type="ORF">SAMEA1410922_01151</name>
</gene>
<evidence type="ECO:0000256" key="2">
    <source>
        <dbReference type="ARBA" id="ARBA00012682"/>
    </source>
</evidence>
<dbReference type="EC" id="1.15.1.1" evidence="2 5"/>
<evidence type="ECO:0000256" key="1">
    <source>
        <dbReference type="ARBA" id="ARBA00008714"/>
    </source>
</evidence>
<dbReference type="Proteomes" id="UP000308167">
    <property type="component" value="Unassembled WGS sequence"/>
</dbReference>
<evidence type="ECO:0000313" key="8">
    <source>
        <dbReference type="EMBL" id="VTU07777.1"/>
    </source>
</evidence>
<dbReference type="Gene3D" id="1.10.287.990">
    <property type="entry name" value="Fe,Mn superoxide dismutase (SOD) domain"/>
    <property type="match status" value="1"/>
</dbReference>
<dbReference type="Pfam" id="PF02777">
    <property type="entry name" value="Sod_Fe_C"/>
    <property type="match status" value="1"/>
</dbReference>
<dbReference type="PROSITE" id="PS00088">
    <property type="entry name" value="SOD_MN"/>
    <property type="match status" value="1"/>
</dbReference>
<dbReference type="GeneID" id="86155546"/>
<dbReference type="EMBL" id="CABFKI010000006">
    <property type="protein sequence ID" value="VTU07777.1"/>
    <property type="molecule type" value="Genomic_DNA"/>
</dbReference>
<dbReference type="SUPFAM" id="SSF46609">
    <property type="entry name" value="Fe,Mn superoxide dismutase (SOD), N-terminal domain"/>
    <property type="match status" value="1"/>
</dbReference>
<dbReference type="Pfam" id="PF00081">
    <property type="entry name" value="Sod_Fe_N"/>
    <property type="match status" value="1"/>
</dbReference>
<name>A0ABY6TL94_9PAST</name>
<dbReference type="InterPro" id="IPR036314">
    <property type="entry name" value="SOD_C_sf"/>
</dbReference>
<feature type="domain" description="Manganese/iron superoxide dismutase C-terminal" evidence="7">
    <location>
        <begin position="103"/>
        <end position="209"/>
    </location>
</feature>
<dbReference type="PIRSF" id="PIRSF000349">
    <property type="entry name" value="SODismutase"/>
    <property type="match status" value="1"/>
</dbReference>
<feature type="domain" description="Manganese/iron superoxide dismutase N-terminal" evidence="6">
    <location>
        <begin position="3"/>
        <end position="96"/>
    </location>
</feature>
<dbReference type="PANTHER" id="PTHR43595:SF2">
    <property type="entry name" value="SMALL RIBOSOMAL SUBUNIT PROTEIN MS42"/>
    <property type="match status" value="1"/>
</dbReference>
<proteinExistence type="inferred from homology"/>
<dbReference type="Gene3D" id="3.55.40.20">
    <property type="entry name" value="Iron/manganese superoxide dismutase, C-terminal domain"/>
    <property type="match status" value="1"/>
</dbReference>
<dbReference type="GO" id="GO:0004784">
    <property type="term" value="F:superoxide dismutase activity"/>
    <property type="evidence" value="ECO:0007669"/>
    <property type="project" value="UniProtKB-EC"/>
</dbReference>
<accession>A0ABY6TL94</accession>
<dbReference type="PANTHER" id="PTHR43595">
    <property type="entry name" value="37S RIBOSOMAL PROTEIN S26, MITOCHONDRIAL"/>
    <property type="match status" value="1"/>
</dbReference>
<evidence type="ECO:0000259" key="6">
    <source>
        <dbReference type="Pfam" id="PF00081"/>
    </source>
</evidence>
<reference evidence="8 9" key="1">
    <citation type="submission" date="2019-05" db="EMBL/GenBank/DDBJ databases">
        <authorList>
            <consortium name="Pathogen Informatics"/>
        </authorList>
    </citation>
    <scope>NUCLEOTIDE SEQUENCE [LARGE SCALE GENOMIC DNA]</scope>
    <source>
        <strain evidence="8 9">NM319</strain>
    </source>
</reference>
<organism evidence="8 9">
    <name type="scientific">Actinobacillus porcinus</name>
    <dbReference type="NCBI Taxonomy" id="51048"/>
    <lineage>
        <taxon>Bacteria</taxon>
        <taxon>Pseudomonadati</taxon>
        <taxon>Pseudomonadota</taxon>
        <taxon>Gammaproteobacteria</taxon>
        <taxon>Pasteurellales</taxon>
        <taxon>Pasteurellaceae</taxon>
        <taxon>Actinobacillus</taxon>
    </lineage>
</organism>
<protein>
    <recommendedName>
        <fullName evidence="2 5">Superoxide dismutase</fullName>
        <ecNumber evidence="2 5">1.15.1.1</ecNumber>
    </recommendedName>
</protein>
<keyword evidence="3 5" id="KW-0479">Metal-binding</keyword>
<dbReference type="InterPro" id="IPR001189">
    <property type="entry name" value="Mn/Fe_SOD"/>
</dbReference>
<dbReference type="PRINTS" id="PR01703">
    <property type="entry name" value="MNSODISMTASE"/>
</dbReference>
<evidence type="ECO:0000256" key="5">
    <source>
        <dbReference type="RuleBase" id="RU000414"/>
    </source>
</evidence>
<dbReference type="RefSeq" id="WP_135709953.1">
    <property type="nucleotide sequence ID" value="NZ_CABFKI010000006.1"/>
</dbReference>
<comment type="function">
    <text evidence="5">Destroys radicals which are normally produced within the cells and which are toxic to biological systems.</text>
</comment>
<comment type="catalytic activity">
    <reaction evidence="5">
        <text>2 superoxide + 2 H(+) = H2O2 + O2</text>
        <dbReference type="Rhea" id="RHEA:20696"/>
        <dbReference type="ChEBI" id="CHEBI:15378"/>
        <dbReference type="ChEBI" id="CHEBI:15379"/>
        <dbReference type="ChEBI" id="CHEBI:16240"/>
        <dbReference type="ChEBI" id="CHEBI:18421"/>
        <dbReference type="EC" id="1.15.1.1"/>
    </reaction>
</comment>
<evidence type="ECO:0000256" key="3">
    <source>
        <dbReference type="ARBA" id="ARBA00022723"/>
    </source>
</evidence>
<dbReference type="SUPFAM" id="SSF54719">
    <property type="entry name" value="Fe,Mn superoxide dismutase (SOD), C-terminal domain"/>
    <property type="match status" value="1"/>
</dbReference>
<dbReference type="InterPro" id="IPR019832">
    <property type="entry name" value="Mn/Fe_SOD_C"/>
</dbReference>
<keyword evidence="4 5" id="KW-0560">Oxidoreductase</keyword>
<dbReference type="InterPro" id="IPR019833">
    <property type="entry name" value="Mn/Fe_SOD_BS"/>
</dbReference>
<dbReference type="InterPro" id="IPR036324">
    <property type="entry name" value="Mn/Fe_SOD_N_sf"/>
</dbReference>
<evidence type="ECO:0000256" key="4">
    <source>
        <dbReference type="ARBA" id="ARBA00023002"/>
    </source>
</evidence>
<dbReference type="InterPro" id="IPR019831">
    <property type="entry name" value="Mn/Fe_SOD_N"/>
</dbReference>
<keyword evidence="9" id="KW-1185">Reference proteome</keyword>
<sequence length="223" mass="24948">MAYTLPELGYAYDALEPFYDAKTLEIHHSKHHQTYVNNANLAVEAAVKTVPALAEYIDVCPGKLLKNLDKVAPENRQAVINNVGGHANHSFFWKNLKKGTTLQGALKEAIVRDFGSVEAFQEAFEKAAAGCFGSGWTWLVVQEGGKLAIVSTSNQYTPIMGKEFAGCEGFPLIVIDVWEHAYYLKHQNRRPEYIKEFWNIVNWDFASERFEKKVAEAGCGCAK</sequence>
<evidence type="ECO:0000313" key="9">
    <source>
        <dbReference type="Proteomes" id="UP000308167"/>
    </source>
</evidence>
<evidence type="ECO:0000259" key="7">
    <source>
        <dbReference type="Pfam" id="PF02777"/>
    </source>
</evidence>
<comment type="similarity">
    <text evidence="1 5">Belongs to the iron/manganese superoxide dismutase family.</text>
</comment>